<dbReference type="EC" id="1.4.3.-" evidence="1"/>
<dbReference type="InterPro" id="IPR000269">
    <property type="entry name" value="Cu_amine_oxidase"/>
</dbReference>
<dbReference type="AlphaFoldDB" id="A0A1H8UJL0"/>
<evidence type="ECO:0000259" key="3">
    <source>
        <dbReference type="Pfam" id="PF21994"/>
    </source>
</evidence>
<sequence length="178" mass="20426">MIISTSKHPLEPLTAEEITAAVRILRAEKDLGEFYRFASVNLLEPCKELVLRFNPGDSFEREAFCIVLNYKENQTFEAVVSLSDNKVKSWTHIPGMQPGILLQEFEACQRIVKEHPEMQAAFRKRGITDFDRVMVDPWSAGNFGIEEEMGVRLVRAIKLRITTMVMRGLYPVCTRFLT</sequence>
<comment type="cofactor">
    <cofactor evidence="1">
        <name>Cu cation</name>
        <dbReference type="ChEBI" id="CHEBI:23378"/>
    </cofactor>
    <text evidence="1">Contains 1 topaquinone per subunit.</text>
</comment>
<dbReference type="InterPro" id="IPR015802">
    <property type="entry name" value="Cu_amine_oxidase_N3"/>
</dbReference>
<dbReference type="Gene3D" id="3.10.450.40">
    <property type="match status" value="2"/>
</dbReference>
<proteinExistence type="inferred from homology"/>
<dbReference type="GO" id="GO:0008131">
    <property type="term" value="F:primary methylamine oxidase activity"/>
    <property type="evidence" value="ECO:0007669"/>
    <property type="project" value="InterPro"/>
</dbReference>
<dbReference type="GO" id="GO:0048038">
    <property type="term" value="F:quinone binding"/>
    <property type="evidence" value="ECO:0007669"/>
    <property type="project" value="InterPro"/>
</dbReference>
<dbReference type="Pfam" id="PF21994">
    <property type="entry name" value="AGAO-like_N2"/>
    <property type="match status" value="1"/>
</dbReference>
<comment type="similarity">
    <text evidence="1">Belongs to the copper/topaquinone oxidase family.</text>
</comment>
<reference evidence="4 5" key="1">
    <citation type="submission" date="2016-10" db="EMBL/GenBank/DDBJ databases">
        <authorList>
            <person name="de Groot N.N."/>
        </authorList>
    </citation>
    <scope>NUCLEOTIDE SEQUENCE [LARGE SCALE GENOMIC DNA]</scope>
    <source>
        <strain evidence="4 5">CGMCC 1.10238</strain>
    </source>
</reference>
<keyword evidence="1" id="KW-0560">Oxidoreductase</keyword>
<dbReference type="PANTHER" id="PTHR10638">
    <property type="entry name" value="COPPER AMINE OXIDASE"/>
    <property type="match status" value="1"/>
</dbReference>
<dbReference type="STRING" id="1333845.SAMN04487895_1182"/>
<feature type="domain" description="AGAO-like N2" evidence="3">
    <location>
        <begin position="14"/>
        <end position="89"/>
    </location>
</feature>
<dbReference type="Pfam" id="PF02728">
    <property type="entry name" value="Cu_amine_oxidN3"/>
    <property type="match status" value="1"/>
</dbReference>
<dbReference type="RefSeq" id="WP_051499687.1">
    <property type="nucleotide sequence ID" value="NZ_CP076607.1"/>
</dbReference>
<dbReference type="PANTHER" id="PTHR10638:SF41">
    <property type="entry name" value="AMINE OXIDASE"/>
    <property type="match status" value="1"/>
</dbReference>
<keyword evidence="1" id="KW-0186">Copper</keyword>
<evidence type="ECO:0000313" key="4">
    <source>
        <dbReference type="EMBL" id="SEP03266.1"/>
    </source>
</evidence>
<protein>
    <recommendedName>
        <fullName evidence="1">Amine oxidase</fullName>
        <ecNumber evidence="1">1.4.3.-</ecNumber>
    </recommendedName>
</protein>
<dbReference type="SUPFAM" id="SSF54416">
    <property type="entry name" value="Amine oxidase N-terminal region"/>
    <property type="match status" value="2"/>
</dbReference>
<keyword evidence="1" id="KW-0479">Metal-binding</keyword>
<name>A0A1H8UJL0_9BACL</name>
<evidence type="ECO:0000259" key="2">
    <source>
        <dbReference type="Pfam" id="PF02728"/>
    </source>
</evidence>
<dbReference type="GO" id="GO:0009308">
    <property type="term" value="P:amine metabolic process"/>
    <property type="evidence" value="ECO:0007669"/>
    <property type="project" value="UniProtKB-UniRule"/>
</dbReference>
<organism evidence="4 5">
    <name type="scientific">Paenibacillus sophorae</name>
    <dbReference type="NCBI Taxonomy" id="1333845"/>
    <lineage>
        <taxon>Bacteria</taxon>
        <taxon>Bacillati</taxon>
        <taxon>Bacillota</taxon>
        <taxon>Bacilli</taxon>
        <taxon>Bacillales</taxon>
        <taxon>Paenibacillaceae</taxon>
        <taxon>Paenibacillus</taxon>
    </lineage>
</organism>
<feature type="domain" description="Copper amine oxidase N3-terminal" evidence="2">
    <location>
        <begin position="99"/>
        <end position="156"/>
    </location>
</feature>
<keyword evidence="1" id="KW-0801">TPQ</keyword>
<dbReference type="Proteomes" id="UP000198809">
    <property type="component" value="Unassembled WGS sequence"/>
</dbReference>
<comment type="PTM">
    <text evidence="1">Topaquinone (TPQ) is generated by copper-dependent autoxidation of a specific tyrosyl residue.</text>
</comment>
<evidence type="ECO:0000313" key="5">
    <source>
        <dbReference type="Proteomes" id="UP000198809"/>
    </source>
</evidence>
<dbReference type="InterPro" id="IPR054157">
    <property type="entry name" value="AGAO-like_N2"/>
</dbReference>
<dbReference type="InterPro" id="IPR016182">
    <property type="entry name" value="Cu_amine_oxidase_N-reg"/>
</dbReference>
<dbReference type="GO" id="GO:0005507">
    <property type="term" value="F:copper ion binding"/>
    <property type="evidence" value="ECO:0007669"/>
    <property type="project" value="InterPro"/>
</dbReference>
<evidence type="ECO:0000256" key="1">
    <source>
        <dbReference type="RuleBase" id="RU000672"/>
    </source>
</evidence>
<accession>A0A1H8UJL0</accession>
<dbReference type="EMBL" id="FODH01000018">
    <property type="protein sequence ID" value="SEP03266.1"/>
    <property type="molecule type" value="Genomic_DNA"/>
</dbReference>
<gene>
    <name evidence="4" type="ORF">SAMN04487895_1182</name>
</gene>